<keyword evidence="6" id="KW-0347">Helicase</keyword>
<feature type="compositionally biased region" description="Basic and acidic residues" evidence="10">
    <location>
        <begin position="97"/>
        <end position="117"/>
    </location>
</feature>
<keyword evidence="3" id="KW-0547">Nucleotide-binding</keyword>
<reference evidence="14 15" key="1">
    <citation type="submission" date="2015-01" db="EMBL/GenBank/DDBJ databases">
        <title>The Genome Sequence of Exophiala spinifera CBS89968.</title>
        <authorList>
            <consortium name="The Broad Institute Genomics Platform"/>
            <person name="Cuomo C."/>
            <person name="de Hoog S."/>
            <person name="Gorbushina A."/>
            <person name="Stielow B."/>
            <person name="Teixiera M."/>
            <person name="Abouelleil A."/>
            <person name="Chapman S.B."/>
            <person name="Priest M."/>
            <person name="Young S.K."/>
            <person name="Wortman J."/>
            <person name="Nusbaum C."/>
            <person name="Birren B."/>
        </authorList>
    </citation>
    <scope>NUCLEOTIDE SEQUENCE [LARGE SCALE GENOMIC DNA]</scope>
    <source>
        <strain evidence="14 15">CBS 89968</strain>
    </source>
</reference>
<feature type="region of interest" description="Disordered" evidence="10">
    <location>
        <begin position="97"/>
        <end position="239"/>
    </location>
</feature>
<feature type="domain" description="Helicase C-terminal" evidence="13">
    <location>
        <begin position="850"/>
        <end position="1014"/>
    </location>
</feature>
<keyword evidence="5" id="KW-0378">Hydrolase</keyword>
<dbReference type="SMART" id="SM00487">
    <property type="entry name" value="DEXDc"/>
    <property type="match status" value="1"/>
</dbReference>
<feature type="compositionally biased region" description="Acidic residues" evidence="10">
    <location>
        <begin position="1028"/>
        <end position="1041"/>
    </location>
</feature>
<feature type="compositionally biased region" description="Polar residues" evidence="10">
    <location>
        <begin position="207"/>
        <end position="217"/>
    </location>
</feature>
<evidence type="ECO:0000259" key="13">
    <source>
        <dbReference type="PROSITE" id="PS51194"/>
    </source>
</evidence>
<keyword evidence="7" id="KW-0862">Zinc</keyword>
<feature type="compositionally biased region" description="Basic residues" evidence="10">
    <location>
        <begin position="191"/>
        <end position="204"/>
    </location>
</feature>
<dbReference type="Gene3D" id="3.30.40.10">
    <property type="entry name" value="Zinc/RING finger domain, C3HC4 (zinc finger)"/>
    <property type="match status" value="1"/>
</dbReference>
<organism evidence="14 15">
    <name type="scientific">Exophiala spinifera</name>
    <dbReference type="NCBI Taxonomy" id="91928"/>
    <lineage>
        <taxon>Eukaryota</taxon>
        <taxon>Fungi</taxon>
        <taxon>Dikarya</taxon>
        <taxon>Ascomycota</taxon>
        <taxon>Pezizomycotina</taxon>
        <taxon>Eurotiomycetes</taxon>
        <taxon>Chaetothyriomycetidae</taxon>
        <taxon>Chaetothyriales</taxon>
        <taxon>Herpotrichiellaceae</taxon>
        <taxon>Exophiala</taxon>
    </lineage>
</organism>
<evidence type="ECO:0000256" key="6">
    <source>
        <dbReference type="ARBA" id="ARBA00022806"/>
    </source>
</evidence>
<keyword evidence="2" id="KW-0479">Metal-binding</keyword>
<dbReference type="EMBL" id="KN847497">
    <property type="protein sequence ID" value="KIW13169.1"/>
    <property type="molecule type" value="Genomic_DNA"/>
</dbReference>
<feature type="domain" description="RING-type" evidence="11">
    <location>
        <begin position="731"/>
        <end position="773"/>
    </location>
</feature>
<comment type="similarity">
    <text evidence="1">Belongs to the SNF2/RAD54 helicase family.</text>
</comment>
<name>A0A0D2BPX0_9EURO</name>
<dbReference type="InterPro" id="IPR001650">
    <property type="entry name" value="Helicase_C-like"/>
</dbReference>
<dbReference type="PROSITE" id="PS51194">
    <property type="entry name" value="HELICASE_CTER"/>
    <property type="match status" value="1"/>
</dbReference>
<dbReference type="HOGENOM" id="CLU_000315_3_2_1"/>
<evidence type="ECO:0000259" key="12">
    <source>
        <dbReference type="PROSITE" id="PS51192"/>
    </source>
</evidence>
<keyword evidence="4 9" id="KW-0863">Zinc-finger</keyword>
<dbReference type="Pfam" id="PF00271">
    <property type="entry name" value="Helicase_C"/>
    <property type="match status" value="1"/>
</dbReference>
<evidence type="ECO:0000256" key="7">
    <source>
        <dbReference type="ARBA" id="ARBA00022833"/>
    </source>
</evidence>
<dbReference type="GO" id="GO:0004386">
    <property type="term" value="F:helicase activity"/>
    <property type="evidence" value="ECO:0007669"/>
    <property type="project" value="UniProtKB-KW"/>
</dbReference>
<evidence type="ECO:0000256" key="9">
    <source>
        <dbReference type="PROSITE-ProRule" id="PRU00175"/>
    </source>
</evidence>
<accession>A0A0D2BPX0</accession>
<dbReference type="InterPro" id="IPR038718">
    <property type="entry name" value="SNF2-like_sf"/>
</dbReference>
<gene>
    <name evidence="14" type="ORF">PV08_08356</name>
</gene>
<dbReference type="InterPro" id="IPR027417">
    <property type="entry name" value="P-loop_NTPase"/>
</dbReference>
<dbReference type="InterPro" id="IPR013083">
    <property type="entry name" value="Znf_RING/FYVE/PHD"/>
</dbReference>
<dbReference type="InterPro" id="IPR050628">
    <property type="entry name" value="SNF2_RAD54_helicase_TF"/>
</dbReference>
<dbReference type="RefSeq" id="XP_016233385.1">
    <property type="nucleotide sequence ID" value="XM_016382682.1"/>
</dbReference>
<feature type="region of interest" description="Disordered" evidence="10">
    <location>
        <begin position="802"/>
        <end position="834"/>
    </location>
</feature>
<dbReference type="PANTHER" id="PTHR45626:SF17">
    <property type="entry name" value="HELICASE-LIKE TRANSCRIPTION FACTOR"/>
    <property type="match status" value="1"/>
</dbReference>
<evidence type="ECO:0000313" key="15">
    <source>
        <dbReference type="Proteomes" id="UP000053328"/>
    </source>
</evidence>
<dbReference type="GO" id="GO:0006281">
    <property type="term" value="P:DNA repair"/>
    <property type="evidence" value="ECO:0007669"/>
    <property type="project" value="TreeGrafter"/>
</dbReference>
<evidence type="ECO:0000256" key="5">
    <source>
        <dbReference type="ARBA" id="ARBA00022801"/>
    </source>
</evidence>
<evidence type="ECO:0000256" key="8">
    <source>
        <dbReference type="ARBA" id="ARBA00022840"/>
    </source>
</evidence>
<evidence type="ECO:0000256" key="1">
    <source>
        <dbReference type="ARBA" id="ARBA00007025"/>
    </source>
</evidence>
<dbReference type="CDD" id="cd16449">
    <property type="entry name" value="RING-HC"/>
    <property type="match status" value="1"/>
</dbReference>
<dbReference type="GO" id="GO:0008270">
    <property type="term" value="F:zinc ion binding"/>
    <property type="evidence" value="ECO:0007669"/>
    <property type="project" value="UniProtKB-KW"/>
</dbReference>
<feature type="compositionally biased region" description="Basic residues" evidence="10">
    <location>
        <begin position="804"/>
        <end position="818"/>
    </location>
</feature>
<dbReference type="SMART" id="SM00490">
    <property type="entry name" value="HELICc"/>
    <property type="match status" value="1"/>
</dbReference>
<protein>
    <submittedName>
        <fullName evidence="14">Uncharacterized protein</fullName>
    </submittedName>
</protein>
<evidence type="ECO:0000256" key="4">
    <source>
        <dbReference type="ARBA" id="ARBA00022771"/>
    </source>
</evidence>
<feature type="domain" description="Helicase ATP-binding" evidence="12">
    <location>
        <begin position="309"/>
        <end position="503"/>
    </location>
</feature>
<dbReference type="GO" id="GO:0008094">
    <property type="term" value="F:ATP-dependent activity, acting on DNA"/>
    <property type="evidence" value="ECO:0007669"/>
    <property type="project" value="TreeGrafter"/>
</dbReference>
<dbReference type="GO" id="GO:0016787">
    <property type="term" value="F:hydrolase activity"/>
    <property type="evidence" value="ECO:0007669"/>
    <property type="project" value="UniProtKB-KW"/>
</dbReference>
<dbReference type="OrthoDB" id="1699231at2759"/>
<evidence type="ECO:0000256" key="2">
    <source>
        <dbReference type="ARBA" id="ARBA00022723"/>
    </source>
</evidence>
<dbReference type="Proteomes" id="UP000053328">
    <property type="component" value="Unassembled WGS sequence"/>
</dbReference>
<feature type="region of interest" description="Disordered" evidence="10">
    <location>
        <begin position="1028"/>
        <end position="1052"/>
    </location>
</feature>
<dbReference type="PROSITE" id="PS51192">
    <property type="entry name" value="HELICASE_ATP_BIND_1"/>
    <property type="match status" value="1"/>
</dbReference>
<keyword evidence="15" id="KW-1185">Reference proteome</keyword>
<dbReference type="GO" id="GO:0005634">
    <property type="term" value="C:nucleus"/>
    <property type="evidence" value="ECO:0007669"/>
    <property type="project" value="TreeGrafter"/>
</dbReference>
<dbReference type="PANTHER" id="PTHR45626">
    <property type="entry name" value="TRANSCRIPTION TERMINATION FACTOR 2-RELATED"/>
    <property type="match status" value="1"/>
</dbReference>
<dbReference type="AlphaFoldDB" id="A0A0D2BPX0"/>
<dbReference type="Gene3D" id="3.40.50.10810">
    <property type="entry name" value="Tandem AAA-ATPase domain"/>
    <property type="match status" value="1"/>
</dbReference>
<dbReference type="InterPro" id="IPR001841">
    <property type="entry name" value="Znf_RING"/>
</dbReference>
<sequence>MASEDIGDDMAAGDVAALAAFRANHPSSDSKPVNLKPVNVESVNWDAELVEDSKTAIKENETRKATFARLQEEFESRQAQGITTEEDEILYATAKSAEEQRIKDFERSQIEIEEPVKVPDQPSEEDENSLFIPEVPERPEPPQNSKKATPKPKNRLTAKDKDEAISAGLTRLGTGKPKRKKTQDKGQEPRKRQRTKSTPKRRRPALSNLQSLGSTNIIGPAQANAERPDMPTFSSKDKSKALKELIASIPNSEQRLHSSEKNAILEASKKFNGHGAIRSDGQGGWKLRGMESSLYHHQLLGAAFLRDRERSKTRPHGGLVCDEMGFGKTIQMIANILDGKPEEGSAVKTTLIVAPPALINQWMVEMDKHVKPRALGRILRYHNGSRLMSNDVVADLSSYDIVLTTYSEVQKSYPMIDPPKHLSSEAKKNEWWRDFYVNNCGPLHKMKFHRIVLDEAHAIKNHNSKTSIAVRGLTGNFRWAITGTPILNYIEELFPYFSFLRVPHTGDYTTFCHNYCNNRSNREPVNMARIHNILRSIMLRRTHVDSLFDAPIVKLPGISHTTHEVEFNSVERAIYSMVKRRYAQQINTFSSSGNLTANYSNILSMILRLRMLCSHIFLCQDTLKEMFVAADIENLWQLTQKEVETVDQGTHRTSETIIALRKMLQQKDKTITTCQTRHDDVSTSTDALEIENAESAISTGASFGLTFKFRRFLRELSESNTWVELHARSKCAKCQSLPDEPMCTSCFHVYCQECLAQLRLEKGEGPKVACLECGTLFEETSPCSGLKELGFNLAPVAERAERLKGKRQTAAKGRRSTSRGRNSPDEDDQGKEPSDWIEFGQVLPSAKLTATKAAILNWREKNKSEKIIIYTQFLGLCRILARICETEEWGYVNFNGKMTLDAREKAIENFRDKPEICIMICSLRAGGIGLNLTMASKVIILDLWFNSSVEAQAYCRAFRIGQQNKVEVLRFVVKNSIDEDLVNMQERKDIEVSGAIGPDSLSKRATVHQLLELFGSVKEGEGQNEFILVEDEEEDDDDDGTDVTKRLPPRPF</sequence>
<dbReference type="STRING" id="91928.A0A0D2BPX0"/>
<dbReference type="GeneID" id="27335439"/>
<evidence type="ECO:0000256" key="10">
    <source>
        <dbReference type="SAM" id="MobiDB-lite"/>
    </source>
</evidence>
<dbReference type="PROSITE" id="PS50089">
    <property type="entry name" value="ZF_RING_2"/>
    <property type="match status" value="1"/>
</dbReference>
<dbReference type="GO" id="GO:0005524">
    <property type="term" value="F:ATP binding"/>
    <property type="evidence" value="ECO:0007669"/>
    <property type="project" value="UniProtKB-KW"/>
</dbReference>
<evidence type="ECO:0000256" key="3">
    <source>
        <dbReference type="ARBA" id="ARBA00022741"/>
    </source>
</evidence>
<dbReference type="Gene3D" id="3.40.50.300">
    <property type="entry name" value="P-loop containing nucleotide triphosphate hydrolases"/>
    <property type="match status" value="1"/>
</dbReference>
<evidence type="ECO:0000313" key="14">
    <source>
        <dbReference type="EMBL" id="KIW13169.1"/>
    </source>
</evidence>
<dbReference type="InterPro" id="IPR000330">
    <property type="entry name" value="SNF2_N"/>
</dbReference>
<evidence type="ECO:0000259" key="11">
    <source>
        <dbReference type="PROSITE" id="PS50089"/>
    </source>
</evidence>
<proteinExistence type="inferred from homology"/>
<dbReference type="InterPro" id="IPR017907">
    <property type="entry name" value="Znf_RING_CS"/>
</dbReference>
<dbReference type="CDD" id="cd18008">
    <property type="entry name" value="DEXDc_SHPRH-like"/>
    <property type="match status" value="1"/>
</dbReference>
<dbReference type="CDD" id="cd18793">
    <property type="entry name" value="SF2_C_SNF"/>
    <property type="match status" value="1"/>
</dbReference>
<dbReference type="InterPro" id="IPR014001">
    <property type="entry name" value="Helicase_ATP-bd"/>
</dbReference>
<dbReference type="SUPFAM" id="SSF57850">
    <property type="entry name" value="RING/U-box"/>
    <property type="match status" value="1"/>
</dbReference>
<dbReference type="SUPFAM" id="SSF52540">
    <property type="entry name" value="P-loop containing nucleoside triphosphate hydrolases"/>
    <property type="match status" value="2"/>
</dbReference>
<dbReference type="Pfam" id="PF00176">
    <property type="entry name" value="SNF2-rel_dom"/>
    <property type="match status" value="1"/>
</dbReference>
<dbReference type="PROSITE" id="PS00518">
    <property type="entry name" value="ZF_RING_1"/>
    <property type="match status" value="1"/>
</dbReference>
<keyword evidence="8" id="KW-0067">ATP-binding</keyword>
<dbReference type="InterPro" id="IPR049730">
    <property type="entry name" value="SNF2/RAD54-like_C"/>
</dbReference>
<dbReference type="VEuPathDB" id="FungiDB:PV08_08356"/>